<evidence type="ECO:0000256" key="6">
    <source>
        <dbReference type="SAM" id="Phobius"/>
    </source>
</evidence>
<dbReference type="HOGENOM" id="CLU_955130_0_0_2"/>
<evidence type="ECO:0000256" key="4">
    <source>
        <dbReference type="ARBA" id="ARBA00023136"/>
    </source>
</evidence>
<dbReference type="GeneID" id="14376578"/>
<dbReference type="PANTHER" id="PTHR42198">
    <property type="entry name" value="INTEGRAL MEMBRANE PROTEIN"/>
    <property type="match status" value="1"/>
</dbReference>
<keyword evidence="8" id="KW-1185">Reference proteome</keyword>
<dbReference type="SMART" id="SM01415">
    <property type="entry name" value="DUF106"/>
    <property type="match status" value="1"/>
</dbReference>
<dbReference type="KEGG" id="hru:Halru_2070"/>
<gene>
    <name evidence="7" type="ordered locus">Halru_2070</name>
</gene>
<feature type="transmembrane region" description="Helical" evidence="6">
    <location>
        <begin position="290"/>
        <end position="308"/>
    </location>
</feature>
<dbReference type="OrthoDB" id="84619at2157"/>
<dbReference type="AlphaFoldDB" id="L0IFB2"/>
<dbReference type="PANTHER" id="PTHR42198:SF1">
    <property type="entry name" value="INTEGRAL MEMBRANE PROTEIN"/>
    <property type="match status" value="1"/>
</dbReference>
<keyword evidence="2 6" id="KW-0812">Transmembrane</keyword>
<protein>
    <submittedName>
        <fullName evidence="7">Putative membrane protein</fullName>
    </submittedName>
</protein>
<feature type="coiled-coil region" evidence="5">
    <location>
        <begin position="178"/>
        <end position="225"/>
    </location>
</feature>
<dbReference type="RefSeq" id="WP_015301276.1">
    <property type="nucleotide sequence ID" value="NC_019964.1"/>
</dbReference>
<comment type="subcellular location">
    <subcellularLocation>
        <location evidence="1">Membrane</location>
        <topology evidence="1">Multi-pass membrane protein</topology>
    </subcellularLocation>
</comment>
<dbReference type="EMBL" id="CP003050">
    <property type="protein sequence ID" value="AGB16662.1"/>
    <property type="molecule type" value="Genomic_DNA"/>
</dbReference>
<evidence type="ECO:0000256" key="1">
    <source>
        <dbReference type="ARBA" id="ARBA00004141"/>
    </source>
</evidence>
<dbReference type="STRING" id="797302.Halru_2070"/>
<name>L0IFB2_HALRX</name>
<feature type="transmembrane region" description="Helical" evidence="6">
    <location>
        <begin position="105"/>
        <end position="122"/>
    </location>
</feature>
<evidence type="ECO:0000256" key="5">
    <source>
        <dbReference type="SAM" id="Coils"/>
    </source>
</evidence>
<accession>L0IFB2</accession>
<reference evidence="7" key="1">
    <citation type="submission" date="2011-09" db="EMBL/GenBank/DDBJ databases">
        <title>Complete sequence of Halovivax ruber XH-70.</title>
        <authorList>
            <consortium name="US DOE Joint Genome Institute"/>
            <person name="Lucas S."/>
            <person name="Han J."/>
            <person name="Lapidus A."/>
            <person name="Cheng J.-F."/>
            <person name="Goodwin L."/>
            <person name="Pitluck S."/>
            <person name="Peters L."/>
            <person name="Mikhailova N."/>
            <person name="Davenport K."/>
            <person name="Detter J.C."/>
            <person name="Han C."/>
            <person name="Tapia R."/>
            <person name="Land M."/>
            <person name="Hauser L."/>
            <person name="Kyrpides N."/>
            <person name="Ivanova N."/>
            <person name="Pagani I."/>
            <person name="Sproer C."/>
            <person name="Anderson I."/>
            <person name="Woyke T."/>
        </authorList>
    </citation>
    <scope>NUCLEOTIDE SEQUENCE</scope>
    <source>
        <strain evidence="7">XH-70</strain>
    </source>
</reference>
<sequence length="321" mass="35713">MTRTVEKVNSLLREDAEMESALESIREHADENGGEVAWGDVSDDLTSGQWGRIIEQGVLVDGNGGFEIADREAFDEALDGDGDDQPLGGVEIDPEASKWSQWDKLAGLTALLLMIGYMSGTVRNAVGNTMNVFLGPLDANLPFYAVILSISLLTGLASALVQSNVMDPERMGKYQKRMQAVSERTKEAQKALKEAKERDANEAEIERLQNEVDRVQKEQMESMGENLGMFKEQGRMMVWSMLFIIPLFLWMYWKLRVSPSAPQAVSGMEARMILPMIGETSLRDGALGPMPAWIIWYFLCSMGFSQVIRKALDINMSPTTD</sequence>
<keyword evidence="3 6" id="KW-1133">Transmembrane helix</keyword>
<evidence type="ECO:0000256" key="3">
    <source>
        <dbReference type="ARBA" id="ARBA00022989"/>
    </source>
</evidence>
<evidence type="ECO:0000313" key="8">
    <source>
        <dbReference type="Proteomes" id="UP000010846"/>
    </source>
</evidence>
<proteinExistence type="predicted"/>
<feature type="transmembrane region" description="Helical" evidence="6">
    <location>
        <begin position="236"/>
        <end position="253"/>
    </location>
</feature>
<evidence type="ECO:0000313" key="7">
    <source>
        <dbReference type="EMBL" id="AGB16662.1"/>
    </source>
</evidence>
<dbReference type="Pfam" id="PF01956">
    <property type="entry name" value="EMC3_TMCO1"/>
    <property type="match status" value="1"/>
</dbReference>
<dbReference type="eggNOG" id="arCOG02673">
    <property type="taxonomic scope" value="Archaea"/>
</dbReference>
<keyword evidence="5" id="KW-0175">Coiled coil</keyword>
<dbReference type="Proteomes" id="UP000010846">
    <property type="component" value="Chromosome"/>
</dbReference>
<keyword evidence="4 6" id="KW-0472">Membrane</keyword>
<dbReference type="InterPro" id="IPR002809">
    <property type="entry name" value="EMC3/TMCO1"/>
</dbReference>
<dbReference type="InterPro" id="IPR038978">
    <property type="entry name" value="MJ0935"/>
</dbReference>
<organism evidence="7 8">
    <name type="scientific">Halovivax ruber (strain DSM 18193 / JCM 13892 / XH-70)</name>
    <dbReference type="NCBI Taxonomy" id="797302"/>
    <lineage>
        <taxon>Archaea</taxon>
        <taxon>Methanobacteriati</taxon>
        <taxon>Methanobacteriota</taxon>
        <taxon>Stenosarchaea group</taxon>
        <taxon>Halobacteria</taxon>
        <taxon>Halobacteriales</taxon>
        <taxon>Natrialbaceae</taxon>
        <taxon>Halovivax</taxon>
    </lineage>
</organism>
<evidence type="ECO:0000256" key="2">
    <source>
        <dbReference type="ARBA" id="ARBA00022692"/>
    </source>
</evidence>
<feature type="transmembrane region" description="Helical" evidence="6">
    <location>
        <begin position="142"/>
        <end position="161"/>
    </location>
</feature>
<dbReference type="GO" id="GO:0016020">
    <property type="term" value="C:membrane"/>
    <property type="evidence" value="ECO:0007669"/>
    <property type="project" value="UniProtKB-SubCell"/>
</dbReference>